<dbReference type="EMBL" id="OZ004260">
    <property type="protein sequence ID" value="CAK7920423.1"/>
    <property type="molecule type" value="Genomic_DNA"/>
</dbReference>
<gene>
    <name evidence="4" type="ORF">CAAN4_H02080</name>
</gene>
<accession>A0ABP0ENQ2</accession>
<dbReference type="SUPFAM" id="SSF54928">
    <property type="entry name" value="RNA-binding domain, RBD"/>
    <property type="match status" value="2"/>
</dbReference>
<feature type="region of interest" description="Disordered" evidence="2">
    <location>
        <begin position="23"/>
        <end position="62"/>
    </location>
</feature>
<evidence type="ECO:0000259" key="3">
    <source>
        <dbReference type="PROSITE" id="PS50102"/>
    </source>
</evidence>
<reference evidence="4 5" key="1">
    <citation type="submission" date="2024-01" db="EMBL/GenBank/DDBJ databases">
        <authorList>
            <consortium name="Genoscope - CEA"/>
            <person name="William W."/>
        </authorList>
    </citation>
    <scope>NUCLEOTIDE SEQUENCE [LARGE SCALE GENOMIC DNA]</scope>
    <source>
        <strain evidence="4 5">29B2s-10</strain>
    </source>
</reference>
<evidence type="ECO:0000256" key="1">
    <source>
        <dbReference type="PROSITE-ProRule" id="PRU00176"/>
    </source>
</evidence>
<protein>
    <recommendedName>
        <fullName evidence="3">RRM domain-containing protein</fullName>
    </recommendedName>
</protein>
<organism evidence="4 5">
    <name type="scientific">[Candida] anglica</name>
    <dbReference type="NCBI Taxonomy" id="148631"/>
    <lineage>
        <taxon>Eukaryota</taxon>
        <taxon>Fungi</taxon>
        <taxon>Dikarya</taxon>
        <taxon>Ascomycota</taxon>
        <taxon>Saccharomycotina</taxon>
        <taxon>Pichiomycetes</taxon>
        <taxon>Debaryomycetaceae</taxon>
        <taxon>Kurtzmaniella</taxon>
    </lineage>
</organism>
<keyword evidence="1" id="KW-0694">RNA-binding</keyword>
<feature type="compositionally biased region" description="Low complexity" evidence="2">
    <location>
        <begin position="49"/>
        <end position="62"/>
    </location>
</feature>
<dbReference type="PROSITE" id="PS50102">
    <property type="entry name" value="RRM"/>
    <property type="match status" value="1"/>
</dbReference>
<sequence length="842" mass="96248">MTTNDLNIKFILDINKKLVSDQNNKRDANDTEFEQDHEEEEEDVKTINSSTSIPLSQSSSSSTALPINDTYFPVKIIVSTIGDTAQLYQDIVSMISSDQELLNMNIDLKKDIETLDSIILISVYDKVLAEKLYKSLIQFKDEVQKKDHKLSINFNYDGFISHPGNMFVKNLSTCLVSESHLYEFFLENSIYKSLNNVKLFPQENNESFAFLKFSNHLDVDYFIDLKFNNNQFHVDQKSIYINRYISKKERKLRQQSRDYLNEDYDINFQNFSISDPVIHSSSNSPPPPPSSILQPPAQNSNYINNNHDYRTIFVENLNQFISELNPSIGLIDSFLSKFEIFGKISSVYFPLIKLESNDVPNFKLSNVGYITFEYNESNENSLKALYYLNGLNYEEFFKFNKEDVYDILNDMISIEQEMLHEEKTDLNEQGKSNSKSSTSMNSNDDSNTNLPVLNICIAQHKHNHYLYEFNHDQYSFTRGFHDNYSTIDIVSPDLQSTILSTYLKKSNYQETNIYVNNFSILFNNDDILWESFWLQFGTKDCSNFGIKSAKIIKPQFYSSNKNGGGNKPKPESENINLVGKIGFVFYQNFKMAIKAILLTNGKTIIDSEGQMVEIQTSFAIQKNNGYHGHGNNQAHSQSFHHFYHTPLQVGSFSGSNKRFSLPSSLQNGNTNSNHDPMLTYPPGSTIIQTPYLPPPDFNTFFFNPYMNFNYGYQAFIPGRMSFEKETSPCEEDNINEEDSISPPNGYVHPPPPGHSYPFYSSPPVTSPIFKDSYTDGQGANVGTPGSFPQGPPPHPMMYGIPPSPGQPHMFPIYPYFHPIGVSNQTPKADNKKLGKKLKSKEK</sequence>
<dbReference type="InterPro" id="IPR035979">
    <property type="entry name" value="RBD_domain_sf"/>
</dbReference>
<feature type="compositionally biased region" description="Basic residues" evidence="2">
    <location>
        <begin position="833"/>
        <end position="842"/>
    </location>
</feature>
<dbReference type="CDD" id="cd00590">
    <property type="entry name" value="RRM_SF"/>
    <property type="match status" value="1"/>
</dbReference>
<feature type="region of interest" description="Disordered" evidence="2">
    <location>
        <begin position="423"/>
        <end position="446"/>
    </location>
</feature>
<proteinExistence type="predicted"/>
<keyword evidence="5" id="KW-1185">Reference proteome</keyword>
<feature type="compositionally biased region" description="Acidic residues" evidence="2">
    <location>
        <begin position="30"/>
        <end position="43"/>
    </location>
</feature>
<feature type="compositionally biased region" description="Low complexity" evidence="2">
    <location>
        <begin position="431"/>
        <end position="446"/>
    </location>
</feature>
<evidence type="ECO:0000313" key="5">
    <source>
        <dbReference type="Proteomes" id="UP001497600"/>
    </source>
</evidence>
<feature type="domain" description="RRM" evidence="3">
    <location>
        <begin position="164"/>
        <end position="246"/>
    </location>
</feature>
<dbReference type="InterPro" id="IPR000504">
    <property type="entry name" value="RRM_dom"/>
</dbReference>
<feature type="region of interest" description="Disordered" evidence="2">
    <location>
        <begin position="821"/>
        <end position="842"/>
    </location>
</feature>
<name>A0ABP0ENQ2_9ASCO</name>
<evidence type="ECO:0000256" key="2">
    <source>
        <dbReference type="SAM" id="MobiDB-lite"/>
    </source>
</evidence>
<dbReference type="Proteomes" id="UP001497600">
    <property type="component" value="Chromosome H"/>
</dbReference>
<feature type="region of interest" description="Disordered" evidence="2">
    <location>
        <begin position="278"/>
        <end position="298"/>
    </location>
</feature>
<evidence type="ECO:0000313" key="4">
    <source>
        <dbReference type="EMBL" id="CAK7920423.1"/>
    </source>
</evidence>